<sequence length="66" mass="7370">MGDKELGKSESLDKMGEANYCSEEEAQSQRFIPKAATLIPPKRKSVKTLMAQAVWTLKTSTVKLRI</sequence>
<feature type="compositionally biased region" description="Basic and acidic residues" evidence="1">
    <location>
        <begin position="1"/>
        <end position="16"/>
    </location>
</feature>
<evidence type="ECO:0000313" key="4">
    <source>
        <dbReference type="Proteomes" id="UP000585474"/>
    </source>
</evidence>
<evidence type="ECO:0000313" key="2">
    <source>
        <dbReference type="EMBL" id="GFY85550.1"/>
    </source>
</evidence>
<accession>A0A7J0EGP9</accession>
<protein>
    <submittedName>
        <fullName evidence="2">Uncharacterized protein</fullName>
    </submittedName>
</protein>
<gene>
    <name evidence="2" type="ORF">Acr_04g0002880</name>
    <name evidence="3" type="ORF">Acr_04g0003200</name>
</gene>
<reference evidence="2 4" key="1">
    <citation type="submission" date="2019-07" db="EMBL/GenBank/DDBJ databases">
        <title>De Novo Assembly of kiwifruit Actinidia rufa.</title>
        <authorList>
            <person name="Sugita-Konishi S."/>
            <person name="Sato K."/>
            <person name="Mori E."/>
            <person name="Abe Y."/>
            <person name="Kisaki G."/>
            <person name="Hamano K."/>
            <person name="Suezawa K."/>
            <person name="Otani M."/>
            <person name="Fukuda T."/>
            <person name="Manabe T."/>
            <person name="Gomi K."/>
            <person name="Tabuchi M."/>
            <person name="Akimitsu K."/>
            <person name="Kataoka I."/>
        </authorList>
    </citation>
    <scope>NUCLEOTIDE SEQUENCE [LARGE SCALE GENOMIC DNA]</scope>
    <source>
        <strain evidence="4">cv. Fuchu</strain>
        <strain evidence="2">Fuchu</strain>
    </source>
</reference>
<dbReference type="EMBL" id="BJWL01000004">
    <property type="protein sequence ID" value="GFY85582.1"/>
    <property type="molecule type" value="Genomic_DNA"/>
</dbReference>
<name>A0A7J0EGP9_9ERIC</name>
<comment type="caution">
    <text evidence="2">The sequence shown here is derived from an EMBL/GenBank/DDBJ whole genome shotgun (WGS) entry which is preliminary data.</text>
</comment>
<evidence type="ECO:0000313" key="3">
    <source>
        <dbReference type="EMBL" id="GFY85582.1"/>
    </source>
</evidence>
<proteinExistence type="predicted"/>
<organism evidence="2 4">
    <name type="scientific">Actinidia rufa</name>
    <dbReference type="NCBI Taxonomy" id="165716"/>
    <lineage>
        <taxon>Eukaryota</taxon>
        <taxon>Viridiplantae</taxon>
        <taxon>Streptophyta</taxon>
        <taxon>Embryophyta</taxon>
        <taxon>Tracheophyta</taxon>
        <taxon>Spermatophyta</taxon>
        <taxon>Magnoliopsida</taxon>
        <taxon>eudicotyledons</taxon>
        <taxon>Gunneridae</taxon>
        <taxon>Pentapetalae</taxon>
        <taxon>asterids</taxon>
        <taxon>Ericales</taxon>
        <taxon>Actinidiaceae</taxon>
        <taxon>Actinidia</taxon>
    </lineage>
</organism>
<dbReference type="Proteomes" id="UP000585474">
    <property type="component" value="Unassembled WGS sequence"/>
</dbReference>
<dbReference type="EMBL" id="BJWL01000004">
    <property type="protein sequence ID" value="GFY85550.1"/>
    <property type="molecule type" value="Genomic_DNA"/>
</dbReference>
<evidence type="ECO:0000256" key="1">
    <source>
        <dbReference type="SAM" id="MobiDB-lite"/>
    </source>
</evidence>
<feature type="region of interest" description="Disordered" evidence="1">
    <location>
        <begin position="1"/>
        <end position="27"/>
    </location>
</feature>
<dbReference type="AlphaFoldDB" id="A0A7J0EGP9"/>
<keyword evidence="4" id="KW-1185">Reference proteome</keyword>